<accession>A0ABS5ZC99</accession>
<reference evidence="3 4" key="1">
    <citation type="submission" date="2021-04" db="EMBL/GenBank/DDBJ databases">
        <authorList>
            <person name="Pira H."/>
            <person name="Risdian C."/>
            <person name="Wink J."/>
        </authorList>
    </citation>
    <scope>NUCLEOTIDE SEQUENCE [LARGE SCALE GENOMIC DNA]</scope>
    <source>
        <strain evidence="3 4">WH53</strain>
    </source>
</reference>
<dbReference type="EMBL" id="JAGSOY010000012">
    <property type="protein sequence ID" value="MBU2710941.1"/>
    <property type="molecule type" value="Genomic_DNA"/>
</dbReference>
<proteinExistence type="predicted"/>
<dbReference type="Proteomes" id="UP000690515">
    <property type="component" value="Unassembled WGS sequence"/>
</dbReference>
<dbReference type="RefSeq" id="WP_215819102.1">
    <property type="nucleotide sequence ID" value="NZ_JAGSOY010000012.1"/>
</dbReference>
<dbReference type="SUPFAM" id="SSF53850">
    <property type="entry name" value="Periplasmic binding protein-like II"/>
    <property type="match status" value="1"/>
</dbReference>
<dbReference type="PANTHER" id="PTHR30006">
    <property type="entry name" value="THIAMINE-BINDING PERIPLASMIC PROTEIN-RELATED"/>
    <property type="match status" value="1"/>
</dbReference>
<evidence type="ECO:0000256" key="1">
    <source>
        <dbReference type="ARBA" id="ARBA00022729"/>
    </source>
</evidence>
<comment type="caution">
    <text evidence="3">The sequence shown here is derived from an EMBL/GenBank/DDBJ whole genome shotgun (WGS) entry which is preliminary data.</text>
</comment>
<dbReference type="InterPro" id="IPR026045">
    <property type="entry name" value="Ferric-bd"/>
</dbReference>
<evidence type="ECO:0000313" key="4">
    <source>
        <dbReference type="Proteomes" id="UP000690515"/>
    </source>
</evidence>
<feature type="signal peptide" evidence="2">
    <location>
        <begin position="1"/>
        <end position="21"/>
    </location>
</feature>
<dbReference type="PIRSF" id="PIRSF002825">
    <property type="entry name" value="CfbpA"/>
    <property type="match status" value="1"/>
</dbReference>
<name>A0ABS5ZC99_9GAMM</name>
<dbReference type="PANTHER" id="PTHR30006:SF2">
    <property type="entry name" value="ABC TRANSPORTER SUBSTRATE-BINDING PROTEIN"/>
    <property type="match status" value="1"/>
</dbReference>
<keyword evidence="1 2" id="KW-0732">Signal</keyword>
<dbReference type="Pfam" id="PF13343">
    <property type="entry name" value="SBP_bac_6"/>
    <property type="match status" value="1"/>
</dbReference>
<protein>
    <submittedName>
        <fullName evidence="3">Extracellular solute-binding protein</fullName>
    </submittedName>
</protein>
<feature type="chain" id="PRO_5046506721" evidence="2">
    <location>
        <begin position="22"/>
        <end position="352"/>
    </location>
</feature>
<evidence type="ECO:0000313" key="3">
    <source>
        <dbReference type="EMBL" id="MBU2710941.1"/>
    </source>
</evidence>
<keyword evidence="4" id="KW-1185">Reference proteome</keyword>
<gene>
    <name evidence="3" type="ORF">KCG35_07700</name>
</gene>
<organism evidence="3 4">
    <name type="scientific">Zooshikella harenae</name>
    <dbReference type="NCBI Taxonomy" id="2827238"/>
    <lineage>
        <taxon>Bacteria</taxon>
        <taxon>Pseudomonadati</taxon>
        <taxon>Pseudomonadota</taxon>
        <taxon>Gammaproteobacteria</taxon>
        <taxon>Oceanospirillales</taxon>
        <taxon>Zooshikellaceae</taxon>
        <taxon>Zooshikella</taxon>
    </lineage>
</organism>
<evidence type="ECO:0000256" key="2">
    <source>
        <dbReference type="SAM" id="SignalP"/>
    </source>
</evidence>
<sequence>MSKKVSLLFLRSILISTMVSMKVLAHSADVSRLMQSATADQNKGLVVYAVLYETTNAIAYAFTQKTGIPVHLVNMRGSGAALVRIYYEKQKGYGDIWFGGSLGEHIQAGKDGFLEPYLPKGIEQSDSFWGGSYMNNTVTGLYGGLLGIIVNTKYLEQRNVPIPRSWKDLTKPIYRNMIGMKSPVVSGTAFTTMMTLISLLGEEAAFDYLKKIHLNVKHYGNKQTDFVKTGQIGIVMSFFHEFYDTPYPEAIELIIPEEGLGYEVGGISIIKRQSTNRSNAKKFIDFAVSKIGQQLFLTNGNSRLPSNKTLFTQAIDPKYKDAKMIKIDFEWAGKNRNRLVKRWLKEVKIIKK</sequence>
<dbReference type="Gene3D" id="3.40.190.10">
    <property type="entry name" value="Periplasmic binding protein-like II"/>
    <property type="match status" value="2"/>
</dbReference>